<keyword evidence="8" id="KW-0862">Zinc</keyword>
<dbReference type="GO" id="GO:0005615">
    <property type="term" value="C:extracellular space"/>
    <property type="evidence" value="ECO:0007669"/>
    <property type="project" value="TreeGrafter"/>
</dbReference>
<dbReference type="Pfam" id="PF00149">
    <property type="entry name" value="Metallophos"/>
    <property type="match status" value="1"/>
</dbReference>
<comment type="subcellular location">
    <subcellularLocation>
        <location evidence="2">Secreted</location>
    </subcellularLocation>
</comment>
<keyword evidence="7" id="KW-0378">Hydrolase</keyword>
<feature type="domain" description="Saposin B-type" evidence="14">
    <location>
        <begin position="179"/>
        <end position="263"/>
    </location>
</feature>
<evidence type="ECO:0000256" key="8">
    <source>
        <dbReference type="ARBA" id="ARBA00022833"/>
    </source>
</evidence>
<keyword evidence="9" id="KW-1015">Disulfide bond</keyword>
<evidence type="ECO:0000259" key="14">
    <source>
        <dbReference type="PROSITE" id="PS50015"/>
    </source>
</evidence>
<dbReference type="OrthoDB" id="282973at2759"/>
<dbReference type="GO" id="GO:0046513">
    <property type="term" value="P:ceramide biosynthetic process"/>
    <property type="evidence" value="ECO:0007669"/>
    <property type="project" value="UniProtKB-ARBA"/>
</dbReference>
<organism evidence="15 16">
    <name type="scientific">Rhynchophorus ferrugineus</name>
    <name type="common">Red palm weevil</name>
    <name type="synonym">Curculio ferrugineus</name>
    <dbReference type="NCBI Taxonomy" id="354439"/>
    <lineage>
        <taxon>Eukaryota</taxon>
        <taxon>Metazoa</taxon>
        <taxon>Ecdysozoa</taxon>
        <taxon>Arthropoda</taxon>
        <taxon>Hexapoda</taxon>
        <taxon>Insecta</taxon>
        <taxon>Pterygota</taxon>
        <taxon>Neoptera</taxon>
        <taxon>Endopterygota</taxon>
        <taxon>Coleoptera</taxon>
        <taxon>Polyphaga</taxon>
        <taxon>Cucujiformia</taxon>
        <taxon>Curculionidae</taxon>
        <taxon>Dryophthorinae</taxon>
        <taxon>Rhynchophorus</taxon>
    </lineage>
</organism>
<comment type="function">
    <text evidence="13">Converts sphingomyelin to ceramide.</text>
</comment>
<evidence type="ECO:0000313" key="15">
    <source>
        <dbReference type="EMBL" id="KAF7282517.1"/>
    </source>
</evidence>
<dbReference type="Gene3D" id="1.10.225.10">
    <property type="entry name" value="Saposin-like"/>
    <property type="match status" value="1"/>
</dbReference>
<dbReference type="InterPro" id="IPR045473">
    <property type="entry name" value="ASM_C"/>
</dbReference>
<dbReference type="InterPro" id="IPR004843">
    <property type="entry name" value="Calcineurin-like_PHP"/>
</dbReference>
<dbReference type="GO" id="GO:0006685">
    <property type="term" value="P:sphingomyelin catabolic process"/>
    <property type="evidence" value="ECO:0007669"/>
    <property type="project" value="TreeGrafter"/>
</dbReference>
<gene>
    <name evidence="15" type="ORF">GWI33_002581</name>
</gene>
<dbReference type="AlphaFoldDB" id="A0A834IPD3"/>
<comment type="caution">
    <text evidence="15">The sequence shown here is derived from an EMBL/GenBank/DDBJ whole genome shotgun (WGS) entry which is preliminary data.</text>
</comment>
<dbReference type="InterPro" id="IPR029052">
    <property type="entry name" value="Metallo-depent_PP-like"/>
</dbReference>
<keyword evidence="16" id="KW-1185">Reference proteome</keyword>
<comment type="similarity">
    <text evidence="3">Belongs to the acid sphingomyelinase family.</text>
</comment>
<comment type="cofactor">
    <cofactor evidence="1">
        <name>Zn(2+)</name>
        <dbReference type="ChEBI" id="CHEBI:29105"/>
    </cofactor>
</comment>
<dbReference type="InterPro" id="IPR008139">
    <property type="entry name" value="SaposinB_dom"/>
</dbReference>
<dbReference type="InterPro" id="IPR011001">
    <property type="entry name" value="Saposin-like"/>
</dbReference>
<evidence type="ECO:0000313" key="16">
    <source>
        <dbReference type="Proteomes" id="UP000625711"/>
    </source>
</evidence>
<proteinExistence type="inferred from homology"/>
<evidence type="ECO:0000256" key="10">
    <source>
        <dbReference type="ARBA" id="ARBA00023180"/>
    </source>
</evidence>
<dbReference type="PANTHER" id="PTHR10340">
    <property type="entry name" value="SPHINGOMYELIN PHOSPHODIESTERASE"/>
    <property type="match status" value="1"/>
</dbReference>
<dbReference type="FunFam" id="3.60.21.10:FF:000077">
    <property type="entry name" value="Sphingomyelin phosphodiesterase"/>
    <property type="match status" value="1"/>
</dbReference>
<evidence type="ECO:0000256" key="7">
    <source>
        <dbReference type="ARBA" id="ARBA00022801"/>
    </source>
</evidence>
<dbReference type="SMART" id="SM00741">
    <property type="entry name" value="SapB"/>
    <property type="match status" value="1"/>
</dbReference>
<evidence type="ECO:0000256" key="11">
    <source>
        <dbReference type="ARBA" id="ARBA00023295"/>
    </source>
</evidence>
<name>A0A834IPD3_RHYFE</name>
<comment type="catalytic activity">
    <reaction evidence="12">
        <text>a sphingomyelin + H2O = phosphocholine + an N-acylsphing-4-enine + H(+)</text>
        <dbReference type="Rhea" id="RHEA:19253"/>
        <dbReference type="ChEBI" id="CHEBI:15377"/>
        <dbReference type="ChEBI" id="CHEBI:15378"/>
        <dbReference type="ChEBI" id="CHEBI:17636"/>
        <dbReference type="ChEBI" id="CHEBI:52639"/>
        <dbReference type="ChEBI" id="CHEBI:295975"/>
        <dbReference type="EC" id="3.1.4.12"/>
    </reaction>
    <physiologicalReaction direction="left-to-right" evidence="12">
        <dbReference type="Rhea" id="RHEA:19254"/>
    </physiologicalReaction>
</comment>
<evidence type="ECO:0000256" key="5">
    <source>
        <dbReference type="ARBA" id="ARBA00022723"/>
    </source>
</evidence>
<keyword evidence="11" id="KW-0326">Glycosidase</keyword>
<dbReference type="Proteomes" id="UP000625711">
    <property type="component" value="Unassembled WGS sequence"/>
</dbReference>
<evidence type="ECO:0000256" key="9">
    <source>
        <dbReference type="ARBA" id="ARBA00023157"/>
    </source>
</evidence>
<dbReference type="FunFam" id="1.10.225.10:FF:000010">
    <property type="entry name" value="Sphingomyelin phosphodiesterase"/>
    <property type="match status" value="1"/>
</dbReference>
<dbReference type="CDD" id="cd00842">
    <property type="entry name" value="MPP_ASMase"/>
    <property type="match status" value="1"/>
</dbReference>
<reference evidence="15" key="1">
    <citation type="submission" date="2020-08" db="EMBL/GenBank/DDBJ databases">
        <title>Genome sequencing and assembly of the red palm weevil Rhynchophorus ferrugineus.</title>
        <authorList>
            <person name="Dias G.B."/>
            <person name="Bergman C.M."/>
            <person name="Manee M."/>
        </authorList>
    </citation>
    <scope>NUCLEOTIDE SEQUENCE</scope>
    <source>
        <strain evidence="15">AA-2017</strain>
        <tissue evidence="15">Whole larva</tissue>
    </source>
</reference>
<dbReference type="Pfam" id="PF19272">
    <property type="entry name" value="ASMase_C"/>
    <property type="match status" value="1"/>
</dbReference>
<evidence type="ECO:0000256" key="6">
    <source>
        <dbReference type="ARBA" id="ARBA00022729"/>
    </source>
</evidence>
<dbReference type="GO" id="GO:0061750">
    <property type="term" value="F:acid sphingomyelin phosphodiesterase activity"/>
    <property type="evidence" value="ECO:0007669"/>
    <property type="project" value="TreeGrafter"/>
</dbReference>
<dbReference type="InterPro" id="IPR041805">
    <property type="entry name" value="ASMase/PPN1_MPP"/>
</dbReference>
<dbReference type="GO" id="GO:0016020">
    <property type="term" value="C:membrane"/>
    <property type="evidence" value="ECO:0007669"/>
    <property type="project" value="GOC"/>
</dbReference>
<dbReference type="SUPFAM" id="SSF56300">
    <property type="entry name" value="Metallo-dependent phosphatases"/>
    <property type="match status" value="1"/>
</dbReference>
<sequence>MTSDNNSAKDEHDCLINEGEDAKVQQCKFFLVTVNLSGRRDVHQATSLVFVVVIMTFGKIDEIMLTFWIPTLWIVCAILRTGASPIGFQSTYDNNPTVVITAEDEFRDEWDYKTQSSKMPLLASILRNHSLPSSAESTGRFLFGRDQEKSSHLPPFVDKALRLLNLKQVAFEIENSVMTKVSCTACRAGAGLLQHYTKTGKSEKEIKKTIYQFCVNLKIQSSRVCEGITELFASEVIHVLGKVNIGPDEICSFVIGDACGDVYNPYHEWEVAFPPVPKPTPTEQEIPEQSAPTFKVLHLSDTHYDPYYMEGANADCSEPLCCRLTNGPASSKESAAGKWGDYRKCDTPKITVDNMLQHIQDTHPDIDYIIWTGDLPPHDIWNQTRDENLKILKETVKQMSEMFPGVPIFPALGNHEAAPVNSFPPPFVNTPDSSISWLYDELDTQWRKWLPSSVSNTVRRGAFYSVLVRPGFRLISLNMNYCNNKNWWLLLNSTDPATELQWFIYELQSAEFNGEKVHVIGHIPPGHSDCLKVWSRNYYSIISRYESTIIAQFFGHTHYDEFEVFYDHKDLSRPINVAYVGPSVSPYYDLNPGYRIYYVDGDHDKTTRGVVDHESWTMNLREANIYGYPLWFQLYSARQSFGMEALRPRDWDDLVERMTNDPQLFELFYKYYYKASPVRPSCDMECKKKILCDLHSGRSHDRKNLCQSIESRVDSSSNNSWKDWFYNTISVSVSVIMSIPRLTMQVPKYVLGLG</sequence>
<evidence type="ECO:0000256" key="2">
    <source>
        <dbReference type="ARBA" id="ARBA00004613"/>
    </source>
</evidence>
<dbReference type="GO" id="GO:0046872">
    <property type="term" value="F:metal ion binding"/>
    <property type="evidence" value="ECO:0007669"/>
    <property type="project" value="UniProtKB-KW"/>
</dbReference>
<evidence type="ECO:0000256" key="4">
    <source>
        <dbReference type="ARBA" id="ARBA00022525"/>
    </source>
</evidence>
<protein>
    <recommendedName>
        <fullName evidence="14">Saposin B-type domain-containing protein</fullName>
    </recommendedName>
</protein>
<dbReference type="GO" id="GO:0005764">
    <property type="term" value="C:lysosome"/>
    <property type="evidence" value="ECO:0007669"/>
    <property type="project" value="TreeGrafter"/>
</dbReference>
<evidence type="ECO:0000256" key="12">
    <source>
        <dbReference type="ARBA" id="ARBA00047268"/>
    </source>
</evidence>
<evidence type="ECO:0000256" key="3">
    <source>
        <dbReference type="ARBA" id="ARBA00008234"/>
    </source>
</evidence>
<keyword evidence="5" id="KW-0479">Metal-binding</keyword>
<dbReference type="PANTHER" id="PTHR10340:SF34">
    <property type="entry name" value="SPHINGOMYELIN PHOSPHODIESTERASE"/>
    <property type="match status" value="1"/>
</dbReference>
<dbReference type="EMBL" id="JAACXV010000170">
    <property type="protein sequence ID" value="KAF7282517.1"/>
    <property type="molecule type" value="Genomic_DNA"/>
</dbReference>
<accession>A0A834IPD3</accession>
<dbReference type="PROSITE" id="PS50015">
    <property type="entry name" value="SAP_B"/>
    <property type="match status" value="1"/>
</dbReference>
<keyword evidence="6" id="KW-0732">Signal</keyword>
<keyword evidence="10" id="KW-0325">Glycoprotein</keyword>
<evidence type="ECO:0000256" key="13">
    <source>
        <dbReference type="ARBA" id="ARBA00059094"/>
    </source>
</evidence>
<keyword evidence="4" id="KW-0964">Secreted</keyword>
<dbReference type="Gene3D" id="3.60.21.10">
    <property type="match status" value="1"/>
</dbReference>
<evidence type="ECO:0000256" key="1">
    <source>
        <dbReference type="ARBA" id="ARBA00001947"/>
    </source>
</evidence>
<dbReference type="GO" id="GO:0016798">
    <property type="term" value="F:hydrolase activity, acting on glycosyl bonds"/>
    <property type="evidence" value="ECO:0007669"/>
    <property type="project" value="UniProtKB-KW"/>
</dbReference>
<dbReference type="SUPFAM" id="SSF47862">
    <property type="entry name" value="Saposin"/>
    <property type="match status" value="1"/>
</dbReference>